<dbReference type="InterPro" id="IPR024163">
    <property type="entry name" value="Aerotolerance_reg_N"/>
</dbReference>
<dbReference type="PANTHER" id="PTHR37464:SF1">
    <property type="entry name" value="BLL2463 PROTEIN"/>
    <property type="match status" value="1"/>
</dbReference>
<gene>
    <name evidence="3" type="ORF">Poly24_48680</name>
</gene>
<dbReference type="Pfam" id="PF07584">
    <property type="entry name" value="BatA"/>
    <property type="match status" value="1"/>
</dbReference>
<name>A0A518K008_9BACT</name>
<dbReference type="AlphaFoldDB" id="A0A518K008"/>
<proteinExistence type="predicted"/>
<feature type="transmembrane region" description="Helical" evidence="1">
    <location>
        <begin position="63"/>
        <end position="84"/>
    </location>
</feature>
<dbReference type="EMBL" id="CP036348">
    <property type="protein sequence ID" value="QDV71134.1"/>
    <property type="molecule type" value="Genomic_DNA"/>
</dbReference>
<dbReference type="KEGG" id="rcf:Poly24_48680"/>
<dbReference type="Proteomes" id="UP000315082">
    <property type="component" value="Chromosome"/>
</dbReference>
<dbReference type="Gene3D" id="3.40.50.410">
    <property type="entry name" value="von Willebrand factor, type A domain"/>
    <property type="match status" value="1"/>
</dbReference>
<keyword evidence="1" id="KW-1133">Transmembrane helix</keyword>
<dbReference type="OrthoDB" id="5289914at2"/>
<dbReference type="SUPFAM" id="SSF53300">
    <property type="entry name" value="vWA-like"/>
    <property type="match status" value="1"/>
</dbReference>
<evidence type="ECO:0000313" key="4">
    <source>
        <dbReference type="Proteomes" id="UP000315082"/>
    </source>
</evidence>
<dbReference type="PANTHER" id="PTHR37464">
    <property type="entry name" value="BLL2463 PROTEIN"/>
    <property type="match status" value="1"/>
</dbReference>
<keyword evidence="4" id="KW-1185">Reference proteome</keyword>
<organism evidence="3 4">
    <name type="scientific">Rosistilla carotiformis</name>
    <dbReference type="NCBI Taxonomy" id="2528017"/>
    <lineage>
        <taxon>Bacteria</taxon>
        <taxon>Pseudomonadati</taxon>
        <taxon>Planctomycetota</taxon>
        <taxon>Planctomycetia</taxon>
        <taxon>Pirellulales</taxon>
        <taxon>Pirellulaceae</taxon>
        <taxon>Rosistilla</taxon>
    </lineage>
</organism>
<dbReference type="InterPro" id="IPR036465">
    <property type="entry name" value="vWFA_dom_sf"/>
</dbReference>
<reference evidence="3 4" key="1">
    <citation type="submission" date="2019-02" db="EMBL/GenBank/DDBJ databases">
        <title>Deep-cultivation of Planctomycetes and their phenomic and genomic characterization uncovers novel biology.</title>
        <authorList>
            <person name="Wiegand S."/>
            <person name="Jogler M."/>
            <person name="Boedeker C."/>
            <person name="Pinto D."/>
            <person name="Vollmers J."/>
            <person name="Rivas-Marin E."/>
            <person name="Kohn T."/>
            <person name="Peeters S.H."/>
            <person name="Heuer A."/>
            <person name="Rast P."/>
            <person name="Oberbeckmann S."/>
            <person name="Bunk B."/>
            <person name="Jeske O."/>
            <person name="Meyerdierks A."/>
            <person name="Storesund J.E."/>
            <person name="Kallscheuer N."/>
            <person name="Luecker S."/>
            <person name="Lage O.M."/>
            <person name="Pohl T."/>
            <person name="Merkel B.J."/>
            <person name="Hornburger P."/>
            <person name="Mueller R.-W."/>
            <person name="Bruemmer F."/>
            <person name="Labrenz M."/>
            <person name="Spormann A.M."/>
            <person name="Op den Camp H."/>
            <person name="Overmann J."/>
            <person name="Amann R."/>
            <person name="Jetten M.S.M."/>
            <person name="Mascher T."/>
            <person name="Medema M.H."/>
            <person name="Devos D.P."/>
            <person name="Kaster A.-K."/>
            <person name="Ovreas L."/>
            <person name="Rohde M."/>
            <person name="Galperin M.Y."/>
            <person name="Jogler C."/>
        </authorList>
    </citation>
    <scope>NUCLEOTIDE SEQUENCE [LARGE SCALE GENOMIC DNA]</scope>
    <source>
        <strain evidence="3 4">Poly24</strain>
    </source>
</reference>
<dbReference type="RefSeq" id="WP_145101401.1">
    <property type="nucleotide sequence ID" value="NZ_CP036348.1"/>
</dbReference>
<keyword evidence="1" id="KW-0812">Transmembrane</keyword>
<keyword evidence="1" id="KW-0472">Membrane</keyword>
<evidence type="ECO:0000259" key="2">
    <source>
        <dbReference type="PROSITE" id="PS50234"/>
    </source>
</evidence>
<feature type="domain" description="VWFA" evidence="2">
    <location>
        <begin position="93"/>
        <end position="214"/>
    </location>
</feature>
<accession>A0A518K008</accession>
<dbReference type="Pfam" id="PF13519">
    <property type="entry name" value="VWA_2"/>
    <property type="match status" value="1"/>
</dbReference>
<sequence length="660" mass="72385">MNFLPALHAWQWGLLGLIPIGIILLYFLKLRRQPIEVPSTFLWTRTIEDMHVNSLLQRLRRNLLLFLQLLFVALAALALLRPGWQASSQSGRRMVLLLDASASMQSTDVKPSRFEQAKELLAQQIDNMDGSDSAMLIAFSDEPDVLQGFTSDRRRLRDALDLAHPTNRTTNMLDSLKAAAGLANPNRTSQAADVNDIQVADALPATLYIYSDGRVGAINDFDLGNLTPKFIPIGSGSANNMAITAFSAERNPEDPSQVQAFATIANLGAQPQSVTATLTRDGEFLDASAVELDPGEEEGLSFALQIDDDAGLKLSLDQTDDLAIDNVAYTGLSPLHSVAVLVVTPGNEPLKTAMQTPRAARLGRLEFVEPSYLETEEYKKRAADGSDDLIVYDRCAPETMPLASTWFIGSLPPQDWEAGDLSSAVFVVDVDRTHPIMRFLELFAIKIVEGKTLTGPAGTQTLMTSDSGPILALASRRGYQDLVLGFEIASQSEDGGEAYNTDWPIQRSWPVFVYNVLRYLGGAIDTTGAPSYRPGQPITLRTENRLTEVELRLPSGETETLTAGVGGQTGFSDTEAVGQYQLFAGDRLLQMFTVNLFDAQESKIPATETIELGYETAETIAGEQNRRSEAWRWILLAALLLLVLEWITYSRRVWVSPARG</sequence>
<evidence type="ECO:0000313" key="3">
    <source>
        <dbReference type="EMBL" id="QDV71134.1"/>
    </source>
</evidence>
<dbReference type="SMART" id="SM00327">
    <property type="entry name" value="VWA"/>
    <property type="match status" value="1"/>
</dbReference>
<protein>
    <recommendedName>
        <fullName evidence="2">VWFA domain-containing protein</fullName>
    </recommendedName>
</protein>
<dbReference type="PROSITE" id="PS50234">
    <property type="entry name" value="VWFA"/>
    <property type="match status" value="1"/>
</dbReference>
<dbReference type="InterPro" id="IPR002035">
    <property type="entry name" value="VWF_A"/>
</dbReference>
<feature type="transmembrane region" description="Helical" evidence="1">
    <location>
        <begin position="630"/>
        <end position="649"/>
    </location>
</feature>
<feature type="transmembrane region" description="Helical" evidence="1">
    <location>
        <begin position="12"/>
        <end position="28"/>
    </location>
</feature>
<evidence type="ECO:0000256" key="1">
    <source>
        <dbReference type="SAM" id="Phobius"/>
    </source>
</evidence>